<keyword evidence="5 7" id="KW-1133">Transmembrane helix</keyword>
<dbReference type="CDD" id="cd06261">
    <property type="entry name" value="TM_PBP2"/>
    <property type="match status" value="1"/>
</dbReference>
<dbReference type="PROSITE" id="PS50928">
    <property type="entry name" value="ABC_TM1"/>
    <property type="match status" value="1"/>
</dbReference>
<proteinExistence type="inferred from homology"/>
<feature type="transmembrane region" description="Helical" evidence="7">
    <location>
        <begin position="84"/>
        <end position="107"/>
    </location>
</feature>
<dbReference type="SUPFAM" id="SSF161098">
    <property type="entry name" value="MetI-like"/>
    <property type="match status" value="1"/>
</dbReference>
<evidence type="ECO:0000256" key="7">
    <source>
        <dbReference type="RuleBase" id="RU363032"/>
    </source>
</evidence>
<keyword evidence="10" id="KW-1185">Reference proteome</keyword>
<dbReference type="InterPro" id="IPR000515">
    <property type="entry name" value="MetI-like"/>
</dbReference>
<feature type="transmembrane region" description="Helical" evidence="7">
    <location>
        <begin position="119"/>
        <end position="139"/>
    </location>
</feature>
<gene>
    <name evidence="9" type="primary">araQ_27</name>
    <name evidence="9" type="ORF">AMURIS_05190</name>
</gene>
<feature type="transmembrane region" description="Helical" evidence="7">
    <location>
        <begin position="272"/>
        <end position="291"/>
    </location>
</feature>
<evidence type="ECO:0000313" key="9">
    <source>
        <dbReference type="EMBL" id="SOY32431.1"/>
    </source>
</evidence>
<dbReference type="GO" id="GO:0005886">
    <property type="term" value="C:plasma membrane"/>
    <property type="evidence" value="ECO:0007669"/>
    <property type="project" value="UniProtKB-SubCell"/>
</dbReference>
<reference evidence="9 10" key="1">
    <citation type="submission" date="2018-01" db="EMBL/GenBank/DDBJ databases">
        <authorList>
            <person name="Gaut B.S."/>
            <person name="Morton B.R."/>
            <person name="Clegg M.T."/>
            <person name="Duvall M.R."/>
        </authorList>
    </citation>
    <scope>NUCLEOTIDE SEQUENCE [LARGE SCALE GENOMIC DNA]</scope>
    <source>
        <strain evidence="9">GP69</strain>
    </source>
</reference>
<evidence type="ECO:0000256" key="2">
    <source>
        <dbReference type="ARBA" id="ARBA00022448"/>
    </source>
</evidence>
<accession>A0A2K4ZPM8</accession>
<keyword evidence="6 7" id="KW-0472">Membrane</keyword>
<feature type="domain" description="ABC transmembrane type-1" evidence="8">
    <location>
        <begin position="84"/>
        <end position="291"/>
    </location>
</feature>
<dbReference type="OrthoDB" id="157184at2"/>
<dbReference type="PANTHER" id="PTHR43744:SF9">
    <property type="entry name" value="POLYGALACTURONAN_RHAMNOGALACTURONAN TRANSPORT SYSTEM PERMEASE PROTEIN YTCP"/>
    <property type="match status" value="1"/>
</dbReference>
<sequence length="306" mass="34517">MVKAEKRHGTKVKESVPERIFSVINYVVLTLVALLMLYPIVNIIAVSFSNYNEYLKTPWMIWPKKFTLEAYKLVFRNSYFWRSYINTIIVTVASTLLSLVTTLMFAWSMARREVKGKPFFMVILIFTMVFSAGMIPNYLNMQDLNLLNTLWVLILPGTFNTFNCVIMMSFLRELPYELVEAAMVDGGSEPYILRKIVVPLSKPVLASVTLFLAVGAWNSYFGAQIYIQNRDLWPIALTLKEILMAASTAILEAEADPAALSAVGAEIESKTIQYASVIISTLPIMCIYPFLQKHFAKGVMVGSVKG</sequence>
<evidence type="ECO:0000256" key="6">
    <source>
        <dbReference type="ARBA" id="ARBA00023136"/>
    </source>
</evidence>
<dbReference type="GO" id="GO:0055085">
    <property type="term" value="P:transmembrane transport"/>
    <property type="evidence" value="ECO:0007669"/>
    <property type="project" value="InterPro"/>
</dbReference>
<dbReference type="Gene3D" id="1.10.3720.10">
    <property type="entry name" value="MetI-like"/>
    <property type="match status" value="1"/>
</dbReference>
<evidence type="ECO:0000256" key="5">
    <source>
        <dbReference type="ARBA" id="ARBA00022989"/>
    </source>
</evidence>
<evidence type="ECO:0000313" key="10">
    <source>
        <dbReference type="Proteomes" id="UP000236311"/>
    </source>
</evidence>
<keyword evidence="2 7" id="KW-0813">Transport</keyword>
<dbReference type="EMBL" id="OFSM01000050">
    <property type="protein sequence ID" value="SOY32431.1"/>
    <property type="molecule type" value="Genomic_DNA"/>
</dbReference>
<evidence type="ECO:0000259" key="8">
    <source>
        <dbReference type="PROSITE" id="PS50928"/>
    </source>
</evidence>
<dbReference type="Pfam" id="PF00528">
    <property type="entry name" value="BPD_transp_1"/>
    <property type="match status" value="1"/>
</dbReference>
<dbReference type="InterPro" id="IPR035906">
    <property type="entry name" value="MetI-like_sf"/>
</dbReference>
<comment type="subcellular location">
    <subcellularLocation>
        <location evidence="1 7">Cell membrane</location>
        <topology evidence="1 7">Multi-pass membrane protein</topology>
    </subcellularLocation>
</comment>
<organism evidence="9 10">
    <name type="scientific">Acetatifactor muris</name>
    <dbReference type="NCBI Taxonomy" id="879566"/>
    <lineage>
        <taxon>Bacteria</taxon>
        <taxon>Bacillati</taxon>
        <taxon>Bacillota</taxon>
        <taxon>Clostridia</taxon>
        <taxon>Lachnospirales</taxon>
        <taxon>Lachnospiraceae</taxon>
        <taxon>Acetatifactor</taxon>
    </lineage>
</organism>
<protein>
    <submittedName>
        <fullName evidence="9">L-arabinose transport system permease protein AraQ</fullName>
    </submittedName>
</protein>
<dbReference type="PANTHER" id="PTHR43744">
    <property type="entry name" value="ABC TRANSPORTER PERMEASE PROTEIN MG189-RELATED-RELATED"/>
    <property type="match status" value="1"/>
</dbReference>
<keyword evidence="3" id="KW-1003">Cell membrane</keyword>
<evidence type="ECO:0000256" key="1">
    <source>
        <dbReference type="ARBA" id="ARBA00004651"/>
    </source>
</evidence>
<feature type="transmembrane region" description="Helical" evidence="7">
    <location>
        <begin position="151"/>
        <end position="171"/>
    </location>
</feature>
<keyword evidence="4 7" id="KW-0812">Transmembrane</keyword>
<dbReference type="Proteomes" id="UP000236311">
    <property type="component" value="Unassembled WGS sequence"/>
</dbReference>
<dbReference type="AlphaFoldDB" id="A0A2K4ZPM8"/>
<name>A0A2K4ZPM8_9FIRM</name>
<dbReference type="RefSeq" id="WP_103242378.1">
    <property type="nucleotide sequence ID" value="NZ_JANJZD010000055.1"/>
</dbReference>
<evidence type="ECO:0000256" key="3">
    <source>
        <dbReference type="ARBA" id="ARBA00022475"/>
    </source>
</evidence>
<comment type="similarity">
    <text evidence="7">Belongs to the binding-protein-dependent transport system permease family.</text>
</comment>
<evidence type="ECO:0000256" key="4">
    <source>
        <dbReference type="ARBA" id="ARBA00022692"/>
    </source>
</evidence>
<feature type="transmembrane region" description="Helical" evidence="7">
    <location>
        <begin position="20"/>
        <end position="48"/>
    </location>
</feature>
<feature type="transmembrane region" description="Helical" evidence="7">
    <location>
        <begin position="204"/>
        <end position="227"/>
    </location>
</feature>